<feature type="non-terminal residue" evidence="9">
    <location>
        <position position="131"/>
    </location>
</feature>
<feature type="transmembrane region" description="Helical" evidence="7">
    <location>
        <begin position="34"/>
        <end position="52"/>
    </location>
</feature>
<dbReference type="PANTHER" id="PTHR30252:SF4">
    <property type="entry name" value="CARBON STARVATION"/>
    <property type="match status" value="1"/>
</dbReference>
<keyword evidence="3" id="KW-1003">Cell membrane</keyword>
<gene>
    <name evidence="9" type="ORF">EPT53_10225</name>
</gene>
<dbReference type="InterPro" id="IPR051605">
    <property type="entry name" value="CstA"/>
</dbReference>
<comment type="caution">
    <text evidence="9">The sequence shown here is derived from an EMBL/GenBank/DDBJ whole genome shotgun (WGS) entry which is preliminary data.</text>
</comment>
<evidence type="ECO:0000256" key="3">
    <source>
        <dbReference type="ARBA" id="ARBA00022475"/>
    </source>
</evidence>
<feature type="transmembrane region" description="Helical" evidence="7">
    <location>
        <begin position="7"/>
        <end position="28"/>
    </location>
</feature>
<evidence type="ECO:0000256" key="6">
    <source>
        <dbReference type="ARBA" id="ARBA00023136"/>
    </source>
</evidence>
<dbReference type="InterPro" id="IPR003706">
    <property type="entry name" value="CstA_N"/>
</dbReference>
<keyword evidence="4 7" id="KW-0812">Transmembrane</keyword>
<evidence type="ECO:0000256" key="2">
    <source>
        <dbReference type="ARBA" id="ARBA00007755"/>
    </source>
</evidence>
<keyword evidence="5 7" id="KW-1133">Transmembrane helix</keyword>
<keyword evidence="6 7" id="KW-0472">Membrane</keyword>
<organism evidence="9 10">
    <name type="scientific">Fusobacterium necrophorum</name>
    <dbReference type="NCBI Taxonomy" id="859"/>
    <lineage>
        <taxon>Bacteria</taxon>
        <taxon>Fusobacteriati</taxon>
        <taxon>Fusobacteriota</taxon>
        <taxon>Fusobacteriia</taxon>
        <taxon>Fusobacteriales</taxon>
        <taxon>Fusobacteriaceae</taxon>
        <taxon>Fusobacterium</taxon>
    </lineage>
</organism>
<dbReference type="Pfam" id="PF02554">
    <property type="entry name" value="CstA"/>
    <property type="match status" value="1"/>
</dbReference>
<evidence type="ECO:0000313" key="10">
    <source>
        <dbReference type="Proteomes" id="UP000289216"/>
    </source>
</evidence>
<evidence type="ECO:0000259" key="8">
    <source>
        <dbReference type="Pfam" id="PF02554"/>
    </source>
</evidence>
<dbReference type="EMBL" id="SBAP01000080">
    <property type="protein sequence ID" value="RXZ68097.1"/>
    <property type="molecule type" value="Genomic_DNA"/>
</dbReference>
<feature type="non-terminal residue" evidence="9">
    <location>
        <position position="1"/>
    </location>
</feature>
<feature type="transmembrane region" description="Helical" evidence="7">
    <location>
        <begin position="80"/>
        <end position="102"/>
    </location>
</feature>
<proteinExistence type="inferred from homology"/>
<evidence type="ECO:0000256" key="7">
    <source>
        <dbReference type="SAM" id="Phobius"/>
    </source>
</evidence>
<dbReference type="PANTHER" id="PTHR30252">
    <property type="entry name" value="INNER MEMBRANE PEPTIDE TRANSPORTER"/>
    <property type="match status" value="1"/>
</dbReference>
<dbReference type="GO" id="GO:0009267">
    <property type="term" value="P:cellular response to starvation"/>
    <property type="evidence" value="ECO:0007669"/>
    <property type="project" value="InterPro"/>
</dbReference>
<sequence length="131" mass="14202">PLPTWKIFMIQFLNIAGLGPIFGAIMGAKFGTSSYLWIVLGSIFAGAVHDYFSGMLSMRHGGESLPEIIGRYLGLTTKQIMRGFTVILMILVGSVFVAGPAGLLAKLTPQGLDATFWIIVVFVYYILATLL</sequence>
<dbReference type="GO" id="GO:0005886">
    <property type="term" value="C:plasma membrane"/>
    <property type="evidence" value="ECO:0007669"/>
    <property type="project" value="UniProtKB-SubCell"/>
</dbReference>
<evidence type="ECO:0000256" key="5">
    <source>
        <dbReference type="ARBA" id="ARBA00022989"/>
    </source>
</evidence>
<dbReference type="AlphaFoldDB" id="A0A4Q2KTN5"/>
<comment type="subcellular location">
    <subcellularLocation>
        <location evidence="1">Cell membrane</location>
        <topology evidence="1">Multi-pass membrane protein</topology>
    </subcellularLocation>
</comment>
<feature type="domain" description="CstA N-terminal" evidence="8">
    <location>
        <begin position="4"/>
        <end position="123"/>
    </location>
</feature>
<protein>
    <submittedName>
        <fullName evidence="9">Carbon starvation protein A</fullName>
    </submittedName>
</protein>
<evidence type="ECO:0000256" key="4">
    <source>
        <dbReference type="ARBA" id="ARBA00022692"/>
    </source>
</evidence>
<accession>A0A4Q2KTN5</accession>
<dbReference type="Proteomes" id="UP000289216">
    <property type="component" value="Unassembled WGS sequence"/>
</dbReference>
<comment type="similarity">
    <text evidence="2">Belongs to the peptide transporter carbon starvation (CstA) (TC 2.A.114) family.</text>
</comment>
<evidence type="ECO:0000313" key="9">
    <source>
        <dbReference type="EMBL" id="RXZ68097.1"/>
    </source>
</evidence>
<evidence type="ECO:0000256" key="1">
    <source>
        <dbReference type="ARBA" id="ARBA00004651"/>
    </source>
</evidence>
<feature type="transmembrane region" description="Helical" evidence="7">
    <location>
        <begin position="114"/>
        <end position="130"/>
    </location>
</feature>
<name>A0A4Q2KTN5_9FUSO</name>
<reference evidence="9 10" key="1">
    <citation type="submission" date="2019-01" db="EMBL/GenBank/DDBJ databases">
        <title>Fusobacterium necrophorum Isolated From the Uterus of Dairy Cows.</title>
        <authorList>
            <person name="Francis A.M."/>
        </authorList>
    </citation>
    <scope>NUCLEOTIDE SEQUENCE [LARGE SCALE GENOMIC DNA]</scope>
    <source>
        <strain evidence="9 10">KG35</strain>
    </source>
</reference>